<evidence type="ECO:0000256" key="3">
    <source>
        <dbReference type="ARBA" id="ARBA00023235"/>
    </source>
</evidence>
<dbReference type="PANTHER" id="PTHR11469:SF1">
    <property type="entry name" value="GLUCOSE-6-PHOSPHATE ISOMERASE"/>
    <property type="match status" value="1"/>
</dbReference>
<keyword evidence="1" id="KW-0312">Gluconeogenesis</keyword>
<dbReference type="Pfam" id="PF00342">
    <property type="entry name" value="PGI"/>
    <property type="match status" value="1"/>
</dbReference>
<dbReference type="PROSITE" id="PS51463">
    <property type="entry name" value="P_GLUCOSE_ISOMERASE_3"/>
    <property type="match status" value="1"/>
</dbReference>
<proteinExistence type="predicted"/>
<evidence type="ECO:0000256" key="2">
    <source>
        <dbReference type="ARBA" id="ARBA00023152"/>
    </source>
</evidence>
<dbReference type="InterPro" id="IPR001672">
    <property type="entry name" value="G6P_Isomerase"/>
</dbReference>
<protein>
    <submittedName>
        <fullName evidence="4">Unannotated protein</fullName>
    </submittedName>
</protein>
<keyword evidence="2" id="KW-0324">Glycolysis</keyword>
<dbReference type="GO" id="GO:0097367">
    <property type="term" value="F:carbohydrate derivative binding"/>
    <property type="evidence" value="ECO:0007669"/>
    <property type="project" value="InterPro"/>
</dbReference>
<dbReference type="InterPro" id="IPR046348">
    <property type="entry name" value="SIS_dom_sf"/>
</dbReference>
<reference evidence="4" key="1">
    <citation type="submission" date="2020-05" db="EMBL/GenBank/DDBJ databases">
        <authorList>
            <person name="Chiriac C."/>
            <person name="Salcher M."/>
            <person name="Ghai R."/>
            <person name="Kavagutti S V."/>
        </authorList>
    </citation>
    <scope>NUCLEOTIDE SEQUENCE</scope>
</reference>
<dbReference type="EMBL" id="CAEZTA010000092">
    <property type="protein sequence ID" value="CAB4557786.1"/>
    <property type="molecule type" value="Genomic_DNA"/>
</dbReference>
<dbReference type="SUPFAM" id="SSF53697">
    <property type="entry name" value="SIS domain"/>
    <property type="match status" value="1"/>
</dbReference>
<keyword evidence="3" id="KW-0413">Isomerase</keyword>
<dbReference type="Gene3D" id="3.40.50.10490">
    <property type="entry name" value="Glucose-6-phosphate isomerase like protein, domain 1"/>
    <property type="match status" value="3"/>
</dbReference>
<dbReference type="GO" id="GO:0006096">
    <property type="term" value="P:glycolytic process"/>
    <property type="evidence" value="ECO:0007669"/>
    <property type="project" value="UniProtKB-KW"/>
</dbReference>
<sequence>MIKLSGPALSKVDRNDPKYQLLAKAHPRIAAKDATTWGTAASAEAAIRLNWVELDQTSRDLLPLLDALAAKFRERTDLVLCGMGGSSLAPEVIAQTFKKRAFILDSTDPDYINRALVGDPINLLILVASKSGSTIETSSQRAFFEKYLSDAGLNPTEHMVFVTDPGSPLDQDVRKAGFTVINADPNVGGRFSALTAFGLTPAALMGVDASVLLDQASDCKEQIINTPEVILDVAYLLLTQAEQFLGFTDSGSNFPGLSDWIEQLIAESTGKDQRGRLPIATEGFQEAAMGGAFSVAFAPGADLTVEAELGEHFLFWEWVTALLGAALEIDPFNQPNVTEAKEATSAVLAEWNNSLPEITSANSEGDIEIFGDGNTLVAALKNLIANTDSSGYIAITAYLDRVGDSKIAELRKILSEKSGRPVSFGWGPRFLHSTGQFHKGGQQNGSFLQITGETVKNYQVPGRAFDFRTLLMAQALGDNRALATRKYPLLRLHCTERSAGIDQILRAAKAL</sequence>
<evidence type="ECO:0000313" key="4">
    <source>
        <dbReference type="EMBL" id="CAB4557786.1"/>
    </source>
</evidence>
<gene>
    <name evidence="4" type="ORF">UFOPK1541_00674</name>
</gene>
<dbReference type="GO" id="GO:0048029">
    <property type="term" value="F:monosaccharide binding"/>
    <property type="evidence" value="ECO:0007669"/>
    <property type="project" value="TreeGrafter"/>
</dbReference>
<dbReference type="GO" id="GO:0004347">
    <property type="term" value="F:glucose-6-phosphate isomerase activity"/>
    <property type="evidence" value="ECO:0007669"/>
    <property type="project" value="InterPro"/>
</dbReference>
<dbReference type="GO" id="GO:0051156">
    <property type="term" value="P:glucose 6-phosphate metabolic process"/>
    <property type="evidence" value="ECO:0007669"/>
    <property type="project" value="TreeGrafter"/>
</dbReference>
<name>A0A6J6D2Z7_9ZZZZ</name>
<accession>A0A6J6D2Z7</accession>
<dbReference type="GO" id="GO:0006094">
    <property type="term" value="P:gluconeogenesis"/>
    <property type="evidence" value="ECO:0007669"/>
    <property type="project" value="UniProtKB-KW"/>
</dbReference>
<evidence type="ECO:0000256" key="1">
    <source>
        <dbReference type="ARBA" id="ARBA00022432"/>
    </source>
</evidence>
<organism evidence="4">
    <name type="scientific">freshwater metagenome</name>
    <dbReference type="NCBI Taxonomy" id="449393"/>
    <lineage>
        <taxon>unclassified sequences</taxon>
        <taxon>metagenomes</taxon>
        <taxon>ecological metagenomes</taxon>
    </lineage>
</organism>
<dbReference type="AlphaFoldDB" id="A0A6J6D2Z7"/>
<dbReference type="PANTHER" id="PTHR11469">
    <property type="entry name" value="GLUCOSE-6-PHOSPHATE ISOMERASE"/>
    <property type="match status" value="1"/>
</dbReference>
<dbReference type="GO" id="GO:0005829">
    <property type="term" value="C:cytosol"/>
    <property type="evidence" value="ECO:0007669"/>
    <property type="project" value="TreeGrafter"/>
</dbReference>